<keyword evidence="3" id="KW-1185">Reference proteome</keyword>
<dbReference type="Pfam" id="PF14897">
    <property type="entry name" value="EpsG"/>
    <property type="match status" value="1"/>
</dbReference>
<reference evidence="2 3" key="1">
    <citation type="submission" date="2018-06" db="EMBL/GenBank/DDBJ databases">
        <title>Genomic Encyclopedia of Archaeal and Bacterial Type Strains, Phase II (KMG-II): from individual species to whole genera.</title>
        <authorList>
            <person name="Goeker M."/>
        </authorList>
    </citation>
    <scope>NUCLEOTIDE SEQUENCE [LARGE SCALE GENOMIC DNA]</scope>
    <source>
        <strain evidence="2 3">DSM 13087</strain>
    </source>
</reference>
<dbReference type="InterPro" id="IPR049458">
    <property type="entry name" value="EpsG-like"/>
</dbReference>
<gene>
    <name evidence="2" type="ORF">LY56_02529</name>
</gene>
<dbReference type="EMBL" id="QKZQ01000012">
    <property type="protein sequence ID" value="PZX40646.1"/>
    <property type="molecule type" value="Genomic_DNA"/>
</dbReference>
<keyword evidence="2" id="KW-0808">Transferase</keyword>
<dbReference type="GO" id="GO:0016740">
    <property type="term" value="F:transferase activity"/>
    <property type="evidence" value="ECO:0007669"/>
    <property type="project" value="UniProtKB-KW"/>
</dbReference>
<keyword evidence="1" id="KW-1133">Transmembrane helix</keyword>
<dbReference type="RefSeq" id="WP_071470073.1">
    <property type="nucleotide sequence ID" value="NZ_QKZQ01000012.1"/>
</dbReference>
<accession>A0A2W7PZ07</accession>
<evidence type="ECO:0000313" key="3">
    <source>
        <dbReference type="Proteomes" id="UP000249364"/>
    </source>
</evidence>
<dbReference type="STRING" id="121821.GCA_001870675_01306"/>
<name>A0A2W7PZ07_9RHOB</name>
<feature type="transmembrane region" description="Helical" evidence="1">
    <location>
        <begin position="21"/>
        <end position="38"/>
    </location>
</feature>
<keyword evidence="1" id="KW-0812">Transmembrane</keyword>
<organism evidence="2 3">
    <name type="scientific">Roseinatronobacter thiooxidans</name>
    <dbReference type="NCBI Taxonomy" id="121821"/>
    <lineage>
        <taxon>Bacteria</taxon>
        <taxon>Pseudomonadati</taxon>
        <taxon>Pseudomonadota</taxon>
        <taxon>Alphaproteobacteria</taxon>
        <taxon>Rhodobacterales</taxon>
        <taxon>Paracoccaceae</taxon>
        <taxon>Roseinatronobacter</taxon>
    </lineage>
</organism>
<keyword evidence="1" id="KW-0472">Membrane</keyword>
<proteinExistence type="predicted"/>
<dbReference type="Proteomes" id="UP000249364">
    <property type="component" value="Unassembled WGS sequence"/>
</dbReference>
<evidence type="ECO:0000256" key="1">
    <source>
        <dbReference type="SAM" id="Phobius"/>
    </source>
</evidence>
<feature type="transmembrane region" description="Helical" evidence="1">
    <location>
        <begin position="86"/>
        <end position="106"/>
    </location>
</feature>
<comment type="caution">
    <text evidence="2">The sequence shown here is derived from an EMBL/GenBank/DDBJ whole genome shotgun (WGS) entry which is preliminary data.</text>
</comment>
<dbReference type="AlphaFoldDB" id="A0A2W7PZ07"/>
<sequence length="146" mass="16985">MLVYAESLQHGRHWFSFRTKVSWVVAVLAGIAAGYQFFGSGRDFFSYVSFYENIRVFGEQDFSRFEPGFVLVASFFKLVLNAEVEFLLAVLASASLLIKFAIFSAYRRPFLTILFYLCCWYPLHEYTQIRAAVARSFLWFRSDGFL</sequence>
<protein>
    <submittedName>
        <fullName evidence="2">EpsG-like putative glucosyltransferase</fullName>
    </submittedName>
</protein>
<evidence type="ECO:0000313" key="2">
    <source>
        <dbReference type="EMBL" id="PZX40646.1"/>
    </source>
</evidence>